<dbReference type="InterPro" id="IPR025161">
    <property type="entry name" value="IS402-like_dom"/>
</dbReference>
<evidence type="ECO:0000313" key="3">
    <source>
        <dbReference type="EMBL" id="GBF06930.1"/>
    </source>
</evidence>
<dbReference type="InterPro" id="IPR002559">
    <property type="entry name" value="Transposase_11"/>
</dbReference>
<dbReference type="Proteomes" id="UP000236569">
    <property type="component" value="Unassembled WGS sequence"/>
</dbReference>
<dbReference type="Pfam" id="PF01609">
    <property type="entry name" value="DDE_Tnp_1"/>
    <property type="match status" value="1"/>
</dbReference>
<evidence type="ECO:0000259" key="1">
    <source>
        <dbReference type="Pfam" id="PF01609"/>
    </source>
</evidence>
<dbReference type="PANTHER" id="PTHR30007:SF0">
    <property type="entry name" value="TRANSPOSASE"/>
    <property type="match status" value="1"/>
</dbReference>
<proteinExistence type="predicted"/>
<dbReference type="AlphaFoldDB" id="A0A2I9D8P5"/>
<evidence type="ECO:0000259" key="2">
    <source>
        <dbReference type="Pfam" id="PF13340"/>
    </source>
</evidence>
<gene>
    <name evidence="3" type="ORF">DAERI_110112</name>
</gene>
<dbReference type="EMBL" id="BFAG01000011">
    <property type="protein sequence ID" value="GBF06930.1"/>
    <property type="molecule type" value="Genomic_DNA"/>
</dbReference>
<dbReference type="PANTHER" id="PTHR30007">
    <property type="entry name" value="PHP DOMAIN PROTEIN"/>
    <property type="match status" value="1"/>
</dbReference>
<dbReference type="Pfam" id="PF13340">
    <property type="entry name" value="DUF4096"/>
    <property type="match status" value="1"/>
</dbReference>
<dbReference type="GO" id="GO:0004803">
    <property type="term" value="F:transposase activity"/>
    <property type="evidence" value="ECO:0007669"/>
    <property type="project" value="InterPro"/>
</dbReference>
<protein>
    <submittedName>
        <fullName evidence="3">Transposase, IS4</fullName>
    </submittedName>
</protein>
<name>A0A2I9D8P5_9DEIO</name>
<dbReference type="GO" id="GO:0003677">
    <property type="term" value="F:DNA binding"/>
    <property type="evidence" value="ECO:0007669"/>
    <property type="project" value="InterPro"/>
</dbReference>
<sequence length="265" mass="29896">MTRRGYPSDVDDDTYLFLLPYLLLSPEDARQRKYSIREVLNALLWVACTGAQWAYLPHDFPPAETVRQQAHRWFEAGCFENAAHDLRVLSRVERSRNGEPTAIIIDSRTLQSTPESGHRAGFDGAKKRKGTKVHLAVDTLGHLLAVLTTPANEQDRAQVFDLCLEVQEATGVNVEVAFVDQGYTGEQTARQATEAGVELVVVKRPEATKGFILLPRRWVVERSFAWLSRFRRLGRDLERLPSTLVGFHFLAACVLLCHNLKPLFA</sequence>
<accession>A0A2I9D8P5</accession>
<dbReference type="OrthoDB" id="63271at2"/>
<keyword evidence="4" id="KW-1185">Reference proteome</keyword>
<comment type="caution">
    <text evidence="3">The sequence shown here is derived from an EMBL/GenBank/DDBJ whole genome shotgun (WGS) entry which is preliminary data.</text>
</comment>
<dbReference type="NCBIfam" id="NF033580">
    <property type="entry name" value="transpos_IS5_3"/>
    <property type="match status" value="1"/>
</dbReference>
<dbReference type="GO" id="GO:0006313">
    <property type="term" value="P:DNA transposition"/>
    <property type="evidence" value="ECO:0007669"/>
    <property type="project" value="InterPro"/>
</dbReference>
<dbReference type="RefSeq" id="WP_103130272.1">
    <property type="nucleotide sequence ID" value="NZ_BFAG01000011.1"/>
</dbReference>
<evidence type="ECO:0000313" key="4">
    <source>
        <dbReference type="Proteomes" id="UP000236569"/>
    </source>
</evidence>
<feature type="domain" description="Transposase IS4-like" evidence="1">
    <location>
        <begin position="99"/>
        <end position="255"/>
    </location>
</feature>
<organism evidence="3 4">
    <name type="scientific">Deinococcus aerius</name>
    <dbReference type="NCBI Taxonomy" id="200253"/>
    <lineage>
        <taxon>Bacteria</taxon>
        <taxon>Thermotogati</taxon>
        <taxon>Deinococcota</taxon>
        <taxon>Deinococci</taxon>
        <taxon>Deinococcales</taxon>
        <taxon>Deinococcaceae</taxon>
        <taxon>Deinococcus</taxon>
    </lineage>
</organism>
<reference evidence="4" key="1">
    <citation type="submission" date="2018-01" db="EMBL/GenBank/DDBJ databases">
        <title>Draft Genome Sequence of the Radioresistant Bacterium Deinococcus aerius TR0125, Isolated from the Higher Atmosphere above Japan.</title>
        <authorList>
            <person name="Satoh K."/>
            <person name="Arai H."/>
            <person name="Sanzen T."/>
            <person name="Kawaguchi Y."/>
            <person name="Hayashi H."/>
            <person name="Yokobori S."/>
            <person name="Yamagishi A."/>
            <person name="Oono Y."/>
            <person name="Narumi I."/>
        </authorList>
    </citation>
    <scope>NUCLEOTIDE SEQUENCE [LARGE SCALE GENOMIC DNA]</scope>
    <source>
        <strain evidence="4">TR0125</strain>
    </source>
</reference>
<feature type="domain" description="Insertion element IS402-like" evidence="2">
    <location>
        <begin position="11"/>
        <end position="81"/>
    </location>
</feature>